<dbReference type="GO" id="GO:0006749">
    <property type="term" value="P:glutathione metabolic process"/>
    <property type="evidence" value="ECO:0007669"/>
    <property type="project" value="InterPro"/>
</dbReference>
<dbReference type="Gene3D" id="3.60.15.10">
    <property type="entry name" value="Ribonuclease Z/Hydroxyacylglutathione hydrolase-like"/>
    <property type="match status" value="1"/>
</dbReference>
<dbReference type="AlphaFoldDB" id="A0A1Z1F9E9"/>
<name>A0A1Z1F9E9_9SPHN</name>
<dbReference type="OrthoDB" id="9784009at2"/>
<gene>
    <name evidence="3" type="ORF">A9D14_03770</name>
</gene>
<dbReference type="InterPro" id="IPR044528">
    <property type="entry name" value="POD-like_MBL-fold"/>
</dbReference>
<keyword evidence="1" id="KW-0479">Metal-binding</keyword>
<dbReference type="PANTHER" id="PTHR43084:SF1">
    <property type="entry name" value="PERSULFIDE DIOXYGENASE ETHE1, MITOCHONDRIAL"/>
    <property type="match status" value="1"/>
</dbReference>
<dbReference type="KEGG" id="cman:A9D14_03770"/>
<organism evidence="3 4">
    <name type="scientific">Croceicoccus marinus</name>
    <dbReference type="NCBI Taxonomy" id="450378"/>
    <lineage>
        <taxon>Bacteria</taxon>
        <taxon>Pseudomonadati</taxon>
        <taxon>Pseudomonadota</taxon>
        <taxon>Alphaproteobacteria</taxon>
        <taxon>Sphingomonadales</taxon>
        <taxon>Erythrobacteraceae</taxon>
        <taxon>Croceicoccus</taxon>
    </lineage>
</organism>
<dbReference type="SMART" id="SM00849">
    <property type="entry name" value="Lactamase_B"/>
    <property type="match status" value="1"/>
</dbReference>
<dbReference type="SUPFAM" id="SSF56281">
    <property type="entry name" value="Metallo-hydrolase/oxidoreductase"/>
    <property type="match status" value="1"/>
</dbReference>
<dbReference type="InterPro" id="IPR001279">
    <property type="entry name" value="Metallo-B-lactamas"/>
</dbReference>
<dbReference type="GO" id="GO:0050313">
    <property type="term" value="F:sulfur dioxygenase activity"/>
    <property type="evidence" value="ECO:0007669"/>
    <property type="project" value="InterPro"/>
</dbReference>
<keyword evidence="3" id="KW-0378">Hydrolase</keyword>
<accession>A0A1Z1F9E9</accession>
<keyword evidence="4" id="KW-1185">Reference proteome</keyword>
<dbReference type="InterPro" id="IPR051682">
    <property type="entry name" value="Mito_Persulfide_Diox"/>
</dbReference>
<dbReference type="RefSeq" id="WP_066843044.1">
    <property type="nucleotide sequence ID" value="NZ_CP019602.1"/>
</dbReference>
<reference evidence="3 4" key="1">
    <citation type="submission" date="2017-01" db="EMBL/GenBank/DDBJ databases">
        <title>Complete genome sequence of esterase-producing bacterium Croceicoccus marinus E4A9.</title>
        <authorList>
            <person name="Wu Y.-H."/>
            <person name="Cheng H."/>
            <person name="Xu L."/>
            <person name="Huo Y.-Y."/>
            <person name="Wang C.-S."/>
            <person name="Xu X.-W."/>
        </authorList>
    </citation>
    <scope>NUCLEOTIDE SEQUENCE [LARGE SCALE GENOMIC DNA]</scope>
    <source>
        <strain evidence="3 4">E4A9</strain>
    </source>
</reference>
<dbReference type="Proteomes" id="UP000195807">
    <property type="component" value="Chromosome"/>
</dbReference>
<evidence type="ECO:0000256" key="1">
    <source>
        <dbReference type="ARBA" id="ARBA00022723"/>
    </source>
</evidence>
<dbReference type="STRING" id="450378.GCA_001661675_00754"/>
<evidence type="ECO:0000313" key="4">
    <source>
        <dbReference type="Proteomes" id="UP000195807"/>
    </source>
</evidence>
<sequence>MTEPTSAEPVIEAFFDRPTNTISYLVVDPATKTAAVIDPVLDFDLASGEVDVASARRILSRAQAQGWTVAMVLETHAHADHLSAAPFIKAKTGALIGIGEHIRDVQKIFRPMFAFDEMKTDGSDFDRLFADGERFPIGDLEVEVIHTPGHTPADVAYRIGDAVFVGDTLFMPDYGTARADFPGGDARQLYRSMRRLLALPDDTRLFMCHDYKAPGRDDYRWETTVGEQRQHSVHVHDGVTEDEFVTMREARDATLSAPRLLLPSIQVNIRAGRFPQAEENGVQFLRIPVKIRGDAHRDEAATGS</sequence>
<dbReference type="GO" id="GO:0046872">
    <property type="term" value="F:metal ion binding"/>
    <property type="evidence" value="ECO:0007669"/>
    <property type="project" value="UniProtKB-KW"/>
</dbReference>
<dbReference type="InterPro" id="IPR036866">
    <property type="entry name" value="RibonucZ/Hydroxyglut_hydro"/>
</dbReference>
<protein>
    <submittedName>
        <fullName evidence="3">MBL fold metallo-hydrolase</fullName>
    </submittedName>
</protein>
<dbReference type="GO" id="GO:0016787">
    <property type="term" value="F:hydrolase activity"/>
    <property type="evidence" value="ECO:0007669"/>
    <property type="project" value="UniProtKB-KW"/>
</dbReference>
<evidence type="ECO:0000313" key="3">
    <source>
        <dbReference type="EMBL" id="ARU15448.1"/>
    </source>
</evidence>
<dbReference type="PANTHER" id="PTHR43084">
    <property type="entry name" value="PERSULFIDE DIOXYGENASE ETHE1"/>
    <property type="match status" value="1"/>
</dbReference>
<proteinExistence type="predicted"/>
<evidence type="ECO:0000259" key="2">
    <source>
        <dbReference type="SMART" id="SM00849"/>
    </source>
</evidence>
<feature type="domain" description="Metallo-beta-lactamase" evidence="2">
    <location>
        <begin position="20"/>
        <end position="209"/>
    </location>
</feature>
<dbReference type="GO" id="GO:0070813">
    <property type="term" value="P:hydrogen sulfide metabolic process"/>
    <property type="evidence" value="ECO:0007669"/>
    <property type="project" value="TreeGrafter"/>
</dbReference>
<dbReference type="EMBL" id="CP019602">
    <property type="protein sequence ID" value="ARU15448.1"/>
    <property type="molecule type" value="Genomic_DNA"/>
</dbReference>
<dbReference type="CDD" id="cd07724">
    <property type="entry name" value="POD-like_MBL-fold"/>
    <property type="match status" value="1"/>
</dbReference>
<dbReference type="Pfam" id="PF00753">
    <property type="entry name" value="Lactamase_B"/>
    <property type="match status" value="1"/>
</dbReference>